<dbReference type="NCBIfam" id="NF009466">
    <property type="entry name" value="PRK12826.1-2"/>
    <property type="match status" value="1"/>
</dbReference>
<dbReference type="EMBL" id="FNYA01000001">
    <property type="protein sequence ID" value="SEI42254.1"/>
    <property type="molecule type" value="Genomic_DNA"/>
</dbReference>
<dbReference type="FunFam" id="3.40.50.720:FF:000173">
    <property type="entry name" value="3-oxoacyl-[acyl-carrier protein] reductase"/>
    <property type="match status" value="1"/>
</dbReference>
<organism evidence="3 4">
    <name type="scientific">Flavobacterium terrigena</name>
    <dbReference type="NCBI Taxonomy" id="402734"/>
    <lineage>
        <taxon>Bacteria</taxon>
        <taxon>Pseudomonadati</taxon>
        <taxon>Bacteroidota</taxon>
        <taxon>Flavobacteriia</taxon>
        <taxon>Flavobacteriales</taxon>
        <taxon>Flavobacteriaceae</taxon>
        <taxon>Flavobacterium</taxon>
    </lineage>
</organism>
<dbReference type="PANTHER" id="PTHR42879">
    <property type="entry name" value="3-OXOACYL-(ACYL-CARRIER-PROTEIN) REDUCTASE"/>
    <property type="match status" value="1"/>
</dbReference>
<proteinExistence type="inferred from homology"/>
<name>A0A1H6QMM4_9FLAO</name>
<dbReference type="InterPro" id="IPR002347">
    <property type="entry name" value="SDR_fam"/>
</dbReference>
<dbReference type="Proteomes" id="UP000199702">
    <property type="component" value="Unassembled WGS sequence"/>
</dbReference>
<dbReference type="AlphaFoldDB" id="A0A1H6QMM4"/>
<protein>
    <submittedName>
        <fullName evidence="3">3-oxoacyl-[acyl-carrier protein] reductase</fullName>
    </submittedName>
</protein>
<dbReference type="SUPFAM" id="SSF51735">
    <property type="entry name" value="NAD(P)-binding Rossmann-fold domains"/>
    <property type="match status" value="1"/>
</dbReference>
<evidence type="ECO:0000256" key="1">
    <source>
        <dbReference type="ARBA" id="ARBA00006484"/>
    </source>
</evidence>
<dbReference type="InterPro" id="IPR036291">
    <property type="entry name" value="NAD(P)-bd_dom_sf"/>
</dbReference>
<dbReference type="GO" id="GO:0016491">
    <property type="term" value="F:oxidoreductase activity"/>
    <property type="evidence" value="ECO:0007669"/>
    <property type="project" value="UniProtKB-KW"/>
</dbReference>
<dbReference type="Pfam" id="PF13561">
    <property type="entry name" value="adh_short_C2"/>
    <property type="match status" value="1"/>
</dbReference>
<accession>A0A1H6QMM4</accession>
<dbReference type="STRING" id="402734.SAMN05660918_0479"/>
<reference evidence="4" key="1">
    <citation type="submission" date="2016-10" db="EMBL/GenBank/DDBJ databases">
        <authorList>
            <person name="Varghese N."/>
            <person name="Submissions S."/>
        </authorList>
    </citation>
    <scope>NUCLEOTIDE SEQUENCE [LARGE SCALE GENOMIC DNA]</scope>
    <source>
        <strain evidence="4">DSM 17934</strain>
    </source>
</reference>
<gene>
    <name evidence="3" type="ORF">SAMN05660918_0479</name>
</gene>
<keyword evidence="2" id="KW-0560">Oxidoreductase</keyword>
<dbReference type="NCBIfam" id="NF004200">
    <property type="entry name" value="PRK05653.1-5"/>
    <property type="match status" value="1"/>
</dbReference>
<sequence>MKTQSYFNKNINMKCALITGGSRGIGSAICKKLAESKEYHILINYQSNVEAAEQTLKVVKENGSTGEIIKFNVSDATEVTEALTKWQDANPNAIVEVIVNNAGITKDGLFMWMSYEDWNNVINTSLNGFFNVTNFFIQKMLRNKYGRIVNMVSVSGVKGTPGQTNYSAAKGAVVAATKALAQEVAKRNITVNAVAPGFIRTDMTGELDEKELVKMIPINRFGEAEEVADLVGFLASRKASYITGEVININGGIYS</sequence>
<evidence type="ECO:0000313" key="3">
    <source>
        <dbReference type="EMBL" id="SEI42254.1"/>
    </source>
</evidence>
<dbReference type="PANTHER" id="PTHR42879:SF2">
    <property type="entry name" value="3-OXOACYL-[ACYL-CARRIER-PROTEIN] REDUCTASE FABG"/>
    <property type="match status" value="1"/>
</dbReference>
<dbReference type="Gene3D" id="3.40.50.720">
    <property type="entry name" value="NAD(P)-binding Rossmann-like Domain"/>
    <property type="match status" value="1"/>
</dbReference>
<evidence type="ECO:0000313" key="4">
    <source>
        <dbReference type="Proteomes" id="UP000199702"/>
    </source>
</evidence>
<dbReference type="InterPro" id="IPR050259">
    <property type="entry name" value="SDR"/>
</dbReference>
<evidence type="ECO:0000256" key="2">
    <source>
        <dbReference type="ARBA" id="ARBA00023002"/>
    </source>
</evidence>
<dbReference type="PRINTS" id="PR00081">
    <property type="entry name" value="GDHRDH"/>
</dbReference>
<keyword evidence="4" id="KW-1185">Reference proteome</keyword>
<dbReference type="PRINTS" id="PR00080">
    <property type="entry name" value="SDRFAMILY"/>
</dbReference>
<comment type="similarity">
    <text evidence="1">Belongs to the short-chain dehydrogenases/reductases (SDR) family.</text>
</comment>